<proteinExistence type="predicted"/>
<dbReference type="EMBL" id="ANMO01000045">
    <property type="protein sequence ID" value="EMB18427.1"/>
    <property type="molecule type" value="Genomic_DNA"/>
</dbReference>
<protein>
    <submittedName>
        <fullName evidence="2">Uncharacterized protein</fullName>
    </submittedName>
</protein>
<keyword evidence="1" id="KW-0472">Membrane</keyword>
<sequence length="54" mass="5763">MMSVITAHTVTTSEPTWLIHTVTLAVMIVGSLWIPGQHPPRTSSSPEHPTLAGS</sequence>
<evidence type="ECO:0000256" key="1">
    <source>
        <dbReference type="SAM" id="Phobius"/>
    </source>
</evidence>
<name>M2B0J7_9BACT</name>
<reference evidence="2" key="2">
    <citation type="journal article" date="2013" name="Mar. Genomics">
        <title>Expression of sulfatases in Rhodopirellula baltica and the diversity of sulfatases in the genus Rhodopirellula.</title>
        <authorList>
            <person name="Wegner C.E."/>
            <person name="Richter-Heitmann T."/>
            <person name="Klindworth A."/>
            <person name="Klockow C."/>
            <person name="Richter M."/>
            <person name="Achstetter T."/>
            <person name="Glockner F.O."/>
            <person name="Harder J."/>
        </authorList>
    </citation>
    <scope>NUCLEOTIDE SEQUENCE [LARGE SCALE GENOMIC DNA]</scope>
    <source>
        <strain evidence="2">6C</strain>
    </source>
</reference>
<dbReference type="AlphaFoldDB" id="M2B0J7"/>
<organism evidence="2 3">
    <name type="scientific">Rhodopirellula europaea 6C</name>
    <dbReference type="NCBI Taxonomy" id="1263867"/>
    <lineage>
        <taxon>Bacteria</taxon>
        <taxon>Pseudomonadati</taxon>
        <taxon>Planctomycetota</taxon>
        <taxon>Planctomycetia</taxon>
        <taxon>Pirellulales</taxon>
        <taxon>Pirellulaceae</taxon>
        <taxon>Rhodopirellula</taxon>
    </lineage>
</organism>
<evidence type="ECO:0000313" key="3">
    <source>
        <dbReference type="Proteomes" id="UP000011529"/>
    </source>
</evidence>
<evidence type="ECO:0000313" key="2">
    <source>
        <dbReference type="EMBL" id="EMB18427.1"/>
    </source>
</evidence>
<comment type="caution">
    <text evidence="2">The sequence shown here is derived from an EMBL/GenBank/DDBJ whole genome shotgun (WGS) entry which is preliminary data.</text>
</comment>
<keyword evidence="3" id="KW-1185">Reference proteome</keyword>
<feature type="transmembrane region" description="Helical" evidence="1">
    <location>
        <begin position="17"/>
        <end position="34"/>
    </location>
</feature>
<reference evidence="2" key="1">
    <citation type="submission" date="2012-11" db="EMBL/GenBank/DDBJ databases">
        <title>Permanent draft genomes of Rhodopirellula europaea strain SH398 and 6C.</title>
        <authorList>
            <person name="Richter M."/>
            <person name="Richter-Heitmann T."/>
            <person name="Frank C."/>
            <person name="Harder J."/>
            <person name="Glockner F.O."/>
        </authorList>
    </citation>
    <scope>NUCLEOTIDE SEQUENCE</scope>
    <source>
        <strain evidence="2">6C</strain>
    </source>
</reference>
<accession>M2B0J7</accession>
<dbReference type="PATRIC" id="fig|1263867.3.peg.919"/>
<keyword evidence="1" id="KW-1133">Transmembrane helix</keyword>
<dbReference type="Proteomes" id="UP000011529">
    <property type="component" value="Unassembled WGS sequence"/>
</dbReference>
<keyword evidence="1" id="KW-0812">Transmembrane</keyword>
<gene>
    <name evidence="2" type="ORF">RE6C_00863</name>
</gene>